<proteinExistence type="predicted"/>
<dbReference type="AlphaFoldDB" id="A0A1H6C0A3"/>
<feature type="transmembrane region" description="Helical" evidence="4">
    <location>
        <begin position="259"/>
        <end position="280"/>
    </location>
</feature>
<feature type="transmembrane region" description="Helical" evidence="4">
    <location>
        <begin position="64"/>
        <end position="81"/>
    </location>
</feature>
<evidence type="ECO:0000256" key="4">
    <source>
        <dbReference type="SAM" id="Phobius"/>
    </source>
</evidence>
<evidence type="ECO:0000259" key="5">
    <source>
        <dbReference type="PROSITE" id="PS50850"/>
    </source>
</evidence>
<accession>A0A1H6C0A3</accession>
<keyword evidence="1 4" id="KW-0812">Transmembrane</keyword>
<sequence length="427" mass="46088">MYTQIGFFPPLRTMDNASPHKMTGRWALVFLGVACAVGVASIYYNQPLLLVMGASFGSAPREMGFVAVATQVGYAVGLLFFVPLGDVAERRALMARMYAGVSLALVLAAFAQNLIWMIVASALIGVLASVTHVALPMAPDLVPPERRGHAIGSVMTGLLLGVLLARTFAGWLARLSNWRAVFLVAALLNMAFVPIVLKYMPRVVPREPLTYSHAMRSLWTLVRTKPLLREASMLGALTFGSFSCFWTTLAFMLEEHHHLGPAVAGTFGLVGAAGAFVAPIAGKLADKRGTRVVVTVAGIVLTGSYLWLWLVEKPHVSMMVHMVALFIGVIALDTGAQMMQIANQTRIFGLGSEYRSRLNTIYMTMYFAGGAVGSALASQAWSRWGWDGVCLLALGLIGMAGFVHLTGYSRTHAEALMKVSRHEQEPA</sequence>
<dbReference type="PROSITE" id="PS50850">
    <property type="entry name" value="MFS"/>
    <property type="match status" value="1"/>
</dbReference>
<feature type="domain" description="Major facilitator superfamily (MFS) profile" evidence="5">
    <location>
        <begin position="27"/>
        <end position="412"/>
    </location>
</feature>
<feature type="transmembrane region" description="Helical" evidence="4">
    <location>
        <begin position="316"/>
        <end position="339"/>
    </location>
</feature>
<dbReference type="RefSeq" id="WP_235011746.1">
    <property type="nucleotide sequence ID" value="NZ_FNVA01000008.1"/>
</dbReference>
<dbReference type="Pfam" id="PF07690">
    <property type="entry name" value="MFS_1"/>
    <property type="match status" value="1"/>
</dbReference>
<evidence type="ECO:0000313" key="7">
    <source>
        <dbReference type="Proteomes" id="UP000236728"/>
    </source>
</evidence>
<feature type="transmembrane region" description="Helical" evidence="4">
    <location>
        <begin position="26"/>
        <end position="44"/>
    </location>
</feature>
<gene>
    <name evidence="6" type="ORF">SAMN05421819_4101</name>
</gene>
<dbReference type="GO" id="GO:0022857">
    <property type="term" value="F:transmembrane transporter activity"/>
    <property type="evidence" value="ECO:0007669"/>
    <property type="project" value="InterPro"/>
</dbReference>
<dbReference type="SUPFAM" id="SSF103473">
    <property type="entry name" value="MFS general substrate transporter"/>
    <property type="match status" value="1"/>
</dbReference>
<dbReference type="InterPro" id="IPR020846">
    <property type="entry name" value="MFS_dom"/>
</dbReference>
<dbReference type="Gene3D" id="1.20.1250.20">
    <property type="entry name" value="MFS general substrate transporter like domains"/>
    <property type="match status" value="1"/>
</dbReference>
<keyword evidence="2 4" id="KW-1133">Transmembrane helix</keyword>
<feature type="transmembrane region" description="Helical" evidence="4">
    <location>
        <begin position="292"/>
        <end position="310"/>
    </location>
</feature>
<feature type="transmembrane region" description="Helical" evidence="4">
    <location>
        <begin position="150"/>
        <end position="172"/>
    </location>
</feature>
<evidence type="ECO:0000256" key="1">
    <source>
        <dbReference type="ARBA" id="ARBA00022692"/>
    </source>
</evidence>
<organism evidence="6 7">
    <name type="scientific">Bryocella elongata</name>
    <dbReference type="NCBI Taxonomy" id="863522"/>
    <lineage>
        <taxon>Bacteria</taxon>
        <taxon>Pseudomonadati</taxon>
        <taxon>Acidobacteriota</taxon>
        <taxon>Terriglobia</taxon>
        <taxon>Terriglobales</taxon>
        <taxon>Acidobacteriaceae</taxon>
        <taxon>Bryocella</taxon>
    </lineage>
</organism>
<dbReference type="PANTHER" id="PTHR42910:SF1">
    <property type="entry name" value="MAJOR FACILITATOR SUPERFAMILY (MFS) PROFILE DOMAIN-CONTAINING PROTEIN"/>
    <property type="match status" value="1"/>
</dbReference>
<dbReference type="PANTHER" id="PTHR42910">
    <property type="entry name" value="TRANSPORTER SCO4007-RELATED"/>
    <property type="match status" value="1"/>
</dbReference>
<keyword evidence="3 4" id="KW-0472">Membrane</keyword>
<protein>
    <submittedName>
        <fullName evidence="6">Predicted arabinose efflux permease, MFS family</fullName>
    </submittedName>
</protein>
<dbReference type="InterPro" id="IPR036259">
    <property type="entry name" value="MFS_trans_sf"/>
</dbReference>
<reference evidence="6 7" key="1">
    <citation type="submission" date="2016-10" db="EMBL/GenBank/DDBJ databases">
        <authorList>
            <person name="de Groot N.N."/>
        </authorList>
    </citation>
    <scope>NUCLEOTIDE SEQUENCE [LARGE SCALE GENOMIC DNA]</scope>
    <source>
        <strain evidence="6 7">DSM 22489</strain>
    </source>
</reference>
<feature type="transmembrane region" description="Helical" evidence="4">
    <location>
        <begin position="178"/>
        <end position="197"/>
    </location>
</feature>
<feature type="transmembrane region" description="Helical" evidence="4">
    <location>
        <begin position="360"/>
        <end position="378"/>
    </location>
</feature>
<feature type="transmembrane region" description="Helical" evidence="4">
    <location>
        <begin position="384"/>
        <end position="408"/>
    </location>
</feature>
<dbReference type="CDD" id="cd17324">
    <property type="entry name" value="MFS_NepI_like"/>
    <property type="match status" value="1"/>
</dbReference>
<feature type="transmembrane region" description="Helical" evidence="4">
    <location>
        <begin position="93"/>
        <end position="111"/>
    </location>
</feature>
<dbReference type="Proteomes" id="UP000236728">
    <property type="component" value="Unassembled WGS sequence"/>
</dbReference>
<keyword evidence="7" id="KW-1185">Reference proteome</keyword>
<evidence type="ECO:0000256" key="2">
    <source>
        <dbReference type="ARBA" id="ARBA00022989"/>
    </source>
</evidence>
<dbReference type="InterPro" id="IPR011701">
    <property type="entry name" value="MFS"/>
</dbReference>
<feature type="transmembrane region" description="Helical" evidence="4">
    <location>
        <begin position="233"/>
        <end position="253"/>
    </location>
</feature>
<evidence type="ECO:0000256" key="3">
    <source>
        <dbReference type="ARBA" id="ARBA00023136"/>
    </source>
</evidence>
<name>A0A1H6C0A3_9BACT</name>
<evidence type="ECO:0000313" key="6">
    <source>
        <dbReference type="EMBL" id="SEG66157.1"/>
    </source>
</evidence>
<dbReference type="EMBL" id="FNVA01000008">
    <property type="protein sequence ID" value="SEG66157.1"/>
    <property type="molecule type" value="Genomic_DNA"/>
</dbReference>
<feature type="transmembrane region" description="Helical" evidence="4">
    <location>
        <begin position="117"/>
        <end position="138"/>
    </location>
</feature>